<proteinExistence type="predicted"/>
<organism evidence="1 2">
    <name type="scientific">Aspergillus wentii DTO 134E9</name>
    <dbReference type="NCBI Taxonomy" id="1073089"/>
    <lineage>
        <taxon>Eukaryota</taxon>
        <taxon>Fungi</taxon>
        <taxon>Dikarya</taxon>
        <taxon>Ascomycota</taxon>
        <taxon>Pezizomycotina</taxon>
        <taxon>Eurotiomycetes</taxon>
        <taxon>Eurotiomycetidae</taxon>
        <taxon>Eurotiales</taxon>
        <taxon>Aspergillaceae</taxon>
        <taxon>Aspergillus</taxon>
        <taxon>Aspergillus subgen. Cremei</taxon>
    </lineage>
</organism>
<name>A0A1L9R3Z7_ASPWE</name>
<gene>
    <name evidence="1" type="ORF">ASPWEDRAFT_46846</name>
</gene>
<accession>A0A1L9R3Z7</accession>
<sequence length="66" mass="7639">MAITGQIYLLFKGLCVSVGSVLINHIPALEIVRRDWVHRMILQDSERAKCIVVRIPQYPTAYCPRW</sequence>
<dbReference type="RefSeq" id="XP_040683322.1">
    <property type="nucleotide sequence ID" value="XM_040836855.1"/>
</dbReference>
<feature type="non-terminal residue" evidence="1">
    <location>
        <position position="66"/>
    </location>
</feature>
<protein>
    <submittedName>
        <fullName evidence="1">Uncharacterized protein</fullName>
    </submittedName>
</protein>
<dbReference type="Proteomes" id="UP000184383">
    <property type="component" value="Unassembled WGS sequence"/>
</dbReference>
<evidence type="ECO:0000313" key="2">
    <source>
        <dbReference type="Proteomes" id="UP000184383"/>
    </source>
</evidence>
<dbReference type="EMBL" id="KV878219">
    <property type="protein sequence ID" value="OJJ29645.1"/>
    <property type="molecule type" value="Genomic_DNA"/>
</dbReference>
<dbReference type="VEuPathDB" id="FungiDB:ASPWEDRAFT_46846"/>
<dbReference type="AlphaFoldDB" id="A0A1L9R3Z7"/>
<evidence type="ECO:0000313" key="1">
    <source>
        <dbReference type="EMBL" id="OJJ29645.1"/>
    </source>
</evidence>
<keyword evidence="2" id="KW-1185">Reference proteome</keyword>
<reference evidence="2" key="1">
    <citation type="journal article" date="2017" name="Genome Biol.">
        <title>Comparative genomics reveals high biological diversity and specific adaptations in the industrially and medically important fungal genus Aspergillus.</title>
        <authorList>
            <person name="de Vries R.P."/>
            <person name="Riley R."/>
            <person name="Wiebenga A."/>
            <person name="Aguilar-Osorio G."/>
            <person name="Amillis S."/>
            <person name="Uchima C.A."/>
            <person name="Anderluh G."/>
            <person name="Asadollahi M."/>
            <person name="Askin M."/>
            <person name="Barry K."/>
            <person name="Battaglia E."/>
            <person name="Bayram O."/>
            <person name="Benocci T."/>
            <person name="Braus-Stromeyer S.A."/>
            <person name="Caldana C."/>
            <person name="Canovas D."/>
            <person name="Cerqueira G.C."/>
            <person name="Chen F."/>
            <person name="Chen W."/>
            <person name="Choi C."/>
            <person name="Clum A."/>
            <person name="Dos Santos R.A."/>
            <person name="Damasio A.R."/>
            <person name="Diallinas G."/>
            <person name="Emri T."/>
            <person name="Fekete E."/>
            <person name="Flipphi M."/>
            <person name="Freyberg S."/>
            <person name="Gallo A."/>
            <person name="Gournas C."/>
            <person name="Habgood R."/>
            <person name="Hainaut M."/>
            <person name="Harispe M.L."/>
            <person name="Henrissat B."/>
            <person name="Hilden K.S."/>
            <person name="Hope R."/>
            <person name="Hossain A."/>
            <person name="Karabika E."/>
            <person name="Karaffa L."/>
            <person name="Karanyi Z."/>
            <person name="Krasevec N."/>
            <person name="Kuo A."/>
            <person name="Kusch H."/>
            <person name="LaButti K."/>
            <person name="Lagendijk E.L."/>
            <person name="Lapidus A."/>
            <person name="Levasseur A."/>
            <person name="Lindquist E."/>
            <person name="Lipzen A."/>
            <person name="Logrieco A.F."/>
            <person name="MacCabe A."/>
            <person name="Maekelae M.R."/>
            <person name="Malavazi I."/>
            <person name="Melin P."/>
            <person name="Meyer V."/>
            <person name="Mielnichuk N."/>
            <person name="Miskei M."/>
            <person name="Molnar A.P."/>
            <person name="Mule G."/>
            <person name="Ngan C.Y."/>
            <person name="Orejas M."/>
            <person name="Orosz E."/>
            <person name="Ouedraogo J.P."/>
            <person name="Overkamp K.M."/>
            <person name="Park H.-S."/>
            <person name="Perrone G."/>
            <person name="Piumi F."/>
            <person name="Punt P.J."/>
            <person name="Ram A.F."/>
            <person name="Ramon A."/>
            <person name="Rauscher S."/>
            <person name="Record E."/>
            <person name="Riano-Pachon D.M."/>
            <person name="Robert V."/>
            <person name="Roehrig J."/>
            <person name="Ruller R."/>
            <person name="Salamov A."/>
            <person name="Salih N.S."/>
            <person name="Samson R.A."/>
            <person name="Sandor E."/>
            <person name="Sanguinetti M."/>
            <person name="Schuetze T."/>
            <person name="Sepcic K."/>
            <person name="Shelest E."/>
            <person name="Sherlock G."/>
            <person name="Sophianopoulou V."/>
            <person name="Squina F.M."/>
            <person name="Sun H."/>
            <person name="Susca A."/>
            <person name="Todd R.B."/>
            <person name="Tsang A."/>
            <person name="Unkles S.E."/>
            <person name="van de Wiele N."/>
            <person name="van Rossen-Uffink D."/>
            <person name="Oliveira J.V."/>
            <person name="Vesth T.C."/>
            <person name="Visser J."/>
            <person name="Yu J.-H."/>
            <person name="Zhou M."/>
            <person name="Andersen M.R."/>
            <person name="Archer D.B."/>
            <person name="Baker S.E."/>
            <person name="Benoit I."/>
            <person name="Brakhage A.A."/>
            <person name="Braus G.H."/>
            <person name="Fischer R."/>
            <person name="Frisvad J.C."/>
            <person name="Goldman G.H."/>
            <person name="Houbraken J."/>
            <person name="Oakley B."/>
            <person name="Pocsi I."/>
            <person name="Scazzocchio C."/>
            <person name="Seiboth B."/>
            <person name="vanKuyk P.A."/>
            <person name="Wortman J."/>
            <person name="Dyer P.S."/>
            <person name="Grigoriev I.V."/>
        </authorList>
    </citation>
    <scope>NUCLEOTIDE SEQUENCE [LARGE SCALE GENOMIC DNA]</scope>
    <source>
        <strain evidence="2">DTO 134E9</strain>
    </source>
</reference>
<dbReference type="GeneID" id="63752703"/>